<reference evidence="3 4" key="2">
    <citation type="journal article" date="2018" name="New Phytol.">
        <title>High intraspecific genome diversity in the model arbuscular mycorrhizal symbiont Rhizophagus irregularis.</title>
        <authorList>
            <person name="Chen E.C.H."/>
            <person name="Morin E."/>
            <person name="Beaudet D."/>
            <person name="Noel J."/>
            <person name="Yildirir G."/>
            <person name="Ndikumana S."/>
            <person name="Charron P."/>
            <person name="St-Onge C."/>
            <person name="Giorgi J."/>
            <person name="Kruger M."/>
            <person name="Marton T."/>
            <person name="Ropars J."/>
            <person name="Grigoriev I.V."/>
            <person name="Hainaut M."/>
            <person name="Henrissat B."/>
            <person name="Roux C."/>
            <person name="Martin F."/>
            <person name="Corradi N."/>
        </authorList>
    </citation>
    <scope>NUCLEOTIDE SEQUENCE [LARGE SCALE GENOMIC DNA]</scope>
    <source>
        <strain evidence="3 4">DAOM 197198</strain>
    </source>
</reference>
<dbReference type="Proteomes" id="UP000018888">
    <property type="component" value="Unassembled WGS sequence"/>
</dbReference>
<keyword evidence="1" id="KW-0472">Membrane</keyword>
<feature type="chain" id="PRO_5015184067" description="Secreted peptide" evidence="2">
    <location>
        <begin position="18"/>
        <end position="73"/>
    </location>
</feature>
<evidence type="ECO:0000256" key="2">
    <source>
        <dbReference type="SAM" id="SignalP"/>
    </source>
</evidence>
<keyword evidence="2" id="KW-0732">Signal</keyword>
<keyword evidence="4" id="KW-1185">Reference proteome</keyword>
<reference evidence="3 4" key="1">
    <citation type="journal article" date="2013" name="Proc. Natl. Acad. Sci. U.S.A.">
        <title>Genome of an arbuscular mycorrhizal fungus provides insight into the oldest plant symbiosis.</title>
        <authorList>
            <person name="Tisserant E."/>
            <person name="Malbreil M."/>
            <person name="Kuo A."/>
            <person name="Kohler A."/>
            <person name="Symeonidi A."/>
            <person name="Balestrini R."/>
            <person name="Charron P."/>
            <person name="Duensing N."/>
            <person name="Frei Dit Frey N."/>
            <person name="Gianinazzi-Pearson V."/>
            <person name="Gilbert L.B."/>
            <person name="Handa Y."/>
            <person name="Herr J.R."/>
            <person name="Hijri M."/>
            <person name="Koul R."/>
            <person name="Kawaguchi M."/>
            <person name="Krajinski F."/>
            <person name="Lammers P.J."/>
            <person name="Masclaux F.G."/>
            <person name="Murat C."/>
            <person name="Morin E."/>
            <person name="Ndikumana S."/>
            <person name="Pagni M."/>
            <person name="Petitpierre D."/>
            <person name="Requena N."/>
            <person name="Rosikiewicz P."/>
            <person name="Riley R."/>
            <person name="Saito K."/>
            <person name="San Clemente H."/>
            <person name="Shapiro H."/>
            <person name="van Tuinen D."/>
            <person name="Becard G."/>
            <person name="Bonfante P."/>
            <person name="Paszkowski U."/>
            <person name="Shachar-Hill Y.Y."/>
            <person name="Tuskan G.A."/>
            <person name="Young P.W."/>
            <person name="Sanders I.R."/>
            <person name="Henrissat B."/>
            <person name="Rensing S.A."/>
            <person name="Grigoriev I.V."/>
            <person name="Corradi N."/>
            <person name="Roux C."/>
            <person name="Martin F."/>
        </authorList>
    </citation>
    <scope>NUCLEOTIDE SEQUENCE [LARGE SCALE GENOMIC DNA]</scope>
    <source>
        <strain evidence="3 4">DAOM 197198</strain>
    </source>
</reference>
<keyword evidence="1" id="KW-0812">Transmembrane</keyword>
<sequence length="73" mass="8382">MSMLILLLMIMIRRSDIGVVVQHGLLLRLLIKNRIINIITICGMRICIVCIVCLRSSCCLQIRFVDIAIKIVW</sequence>
<comment type="caution">
    <text evidence="3">The sequence shown here is derived from an EMBL/GenBank/DDBJ whole genome shotgun (WGS) entry which is preliminary data.</text>
</comment>
<feature type="transmembrane region" description="Helical" evidence="1">
    <location>
        <begin position="34"/>
        <end position="54"/>
    </location>
</feature>
<organism evidence="3 4">
    <name type="scientific">Rhizophagus irregularis (strain DAOM 181602 / DAOM 197198 / MUCL 43194)</name>
    <name type="common">Arbuscular mycorrhizal fungus</name>
    <name type="synonym">Glomus intraradices</name>
    <dbReference type="NCBI Taxonomy" id="747089"/>
    <lineage>
        <taxon>Eukaryota</taxon>
        <taxon>Fungi</taxon>
        <taxon>Fungi incertae sedis</taxon>
        <taxon>Mucoromycota</taxon>
        <taxon>Glomeromycotina</taxon>
        <taxon>Glomeromycetes</taxon>
        <taxon>Glomerales</taxon>
        <taxon>Glomeraceae</taxon>
        <taxon>Rhizophagus</taxon>
    </lineage>
</organism>
<feature type="signal peptide" evidence="2">
    <location>
        <begin position="1"/>
        <end position="17"/>
    </location>
</feature>
<gene>
    <name evidence="3" type="ORF">GLOIN_2v1522404</name>
</gene>
<evidence type="ECO:0000313" key="3">
    <source>
        <dbReference type="EMBL" id="POG79945.1"/>
    </source>
</evidence>
<keyword evidence="1" id="KW-1133">Transmembrane helix</keyword>
<evidence type="ECO:0000313" key="4">
    <source>
        <dbReference type="Proteomes" id="UP000018888"/>
    </source>
</evidence>
<dbReference type="AlphaFoldDB" id="A0A2P4QQQ1"/>
<evidence type="ECO:0000256" key="1">
    <source>
        <dbReference type="SAM" id="Phobius"/>
    </source>
</evidence>
<dbReference type="EMBL" id="AUPC02000021">
    <property type="protein sequence ID" value="POG79945.1"/>
    <property type="molecule type" value="Genomic_DNA"/>
</dbReference>
<proteinExistence type="predicted"/>
<accession>A0A2P4QQQ1</accession>
<protein>
    <recommendedName>
        <fullName evidence="5">Secreted peptide</fullName>
    </recommendedName>
</protein>
<evidence type="ECO:0008006" key="5">
    <source>
        <dbReference type="Google" id="ProtNLM"/>
    </source>
</evidence>
<name>A0A2P4QQQ1_RHIID</name>